<gene>
    <name evidence="4" type="primary">PPIL6</name>
</gene>
<name>A0ABM2F1U3_EQUPR</name>
<feature type="domain" description="PPIase cyclophilin-type" evidence="2">
    <location>
        <begin position="419"/>
        <end position="582"/>
    </location>
</feature>
<evidence type="ECO:0000256" key="1">
    <source>
        <dbReference type="SAM" id="MobiDB-lite"/>
    </source>
</evidence>
<feature type="compositionally biased region" description="Polar residues" evidence="1">
    <location>
        <begin position="294"/>
        <end position="304"/>
    </location>
</feature>
<organism evidence="3 4">
    <name type="scientific">Equus przewalskii</name>
    <name type="common">Przewalski's horse</name>
    <name type="synonym">Equus caballus przewalskii</name>
    <dbReference type="NCBI Taxonomy" id="9798"/>
    <lineage>
        <taxon>Eukaryota</taxon>
        <taxon>Metazoa</taxon>
        <taxon>Chordata</taxon>
        <taxon>Craniata</taxon>
        <taxon>Vertebrata</taxon>
        <taxon>Euteleostomi</taxon>
        <taxon>Mammalia</taxon>
        <taxon>Eutheria</taxon>
        <taxon>Laurasiatheria</taxon>
        <taxon>Perissodactyla</taxon>
        <taxon>Equidae</taxon>
        <taxon>Equus</taxon>
    </lineage>
</organism>
<feature type="compositionally biased region" description="Pro residues" evidence="1">
    <location>
        <begin position="146"/>
        <end position="161"/>
    </location>
</feature>
<reference evidence="4" key="1">
    <citation type="submission" date="2025-08" db="UniProtKB">
        <authorList>
            <consortium name="RefSeq"/>
        </authorList>
    </citation>
    <scope>IDENTIFICATION</scope>
    <source>
        <tissue evidence="4">Blood</tissue>
    </source>
</reference>
<dbReference type="PRINTS" id="PR00153">
    <property type="entry name" value="CSAPPISMRASE"/>
</dbReference>
<evidence type="ECO:0000259" key="2">
    <source>
        <dbReference type="PROSITE" id="PS50072"/>
    </source>
</evidence>
<feature type="compositionally biased region" description="Basic and acidic residues" evidence="1">
    <location>
        <begin position="93"/>
        <end position="103"/>
    </location>
</feature>
<dbReference type="PANTHER" id="PTHR11071">
    <property type="entry name" value="PEPTIDYL-PROLYL CIS-TRANS ISOMERASE"/>
    <property type="match status" value="1"/>
</dbReference>
<keyword evidence="3" id="KW-1185">Reference proteome</keyword>
<dbReference type="InterPro" id="IPR029000">
    <property type="entry name" value="Cyclophilin-like_dom_sf"/>
</dbReference>
<feature type="compositionally biased region" description="Gly residues" evidence="1">
    <location>
        <begin position="70"/>
        <end position="84"/>
    </location>
</feature>
<evidence type="ECO:0000313" key="4">
    <source>
        <dbReference type="RefSeq" id="XP_008519039.2"/>
    </source>
</evidence>
<feature type="compositionally biased region" description="Basic and acidic residues" evidence="1">
    <location>
        <begin position="306"/>
        <end position="318"/>
    </location>
</feature>
<feature type="region of interest" description="Disordered" evidence="1">
    <location>
        <begin position="1"/>
        <end position="177"/>
    </location>
</feature>
<dbReference type="Gene3D" id="2.40.100.10">
    <property type="entry name" value="Cyclophilin-like"/>
    <property type="match status" value="1"/>
</dbReference>
<dbReference type="SUPFAM" id="SSF50891">
    <property type="entry name" value="Cyclophilin-like"/>
    <property type="match status" value="1"/>
</dbReference>
<feature type="compositionally biased region" description="Basic residues" evidence="1">
    <location>
        <begin position="129"/>
        <end position="145"/>
    </location>
</feature>
<protein>
    <submittedName>
        <fullName evidence="4">Probable inactive peptidyl-prolyl cis-trans isomerase-like 6 isoform X1</fullName>
    </submittedName>
</protein>
<dbReference type="GeneID" id="103551358"/>
<evidence type="ECO:0000313" key="3">
    <source>
        <dbReference type="Proteomes" id="UP001652662"/>
    </source>
</evidence>
<feature type="compositionally biased region" description="Basic and acidic residues" evidence="1">
    <location>
        <begin position="229"/>
        <end position="244"/>
    </location>
</feature>
<dbReference type="Pfam" id="PF00160">
    <property type="entry name" value="Pro_isomerase"/>
    <property type="match status" value="1"/>
</dbReference>
<dbReference type="PANTHER" id="PTHR11071:SF561">
    <property type="entry name" value="PEPTIDYL-PROLYL CIS-TRANS ISOMERASE D-RELATED"/>
    <property type="match status" value="1"/>
</dbReference>
<dbReference type="PROSITE" id="PS50072">
    <property type="entry name" value="CSA_PPIASE_2"/>
    <property type="match status" value="1"/>
</dbReference>
<sequence length="585" mass="64080">MAAAGTGAGRGRRAQVVGPTVALRRRPGPPSPPSSGPGPGARRATGSRVTQATGLPTRKGDLPRSRAPTGGEGRSRGLGAGGWSPRGHGRAASRAEARGERGSRLLLPEARPRRRPSAHPLPPVARLASNRRKGKERPGRCRRPRPLAPPHPTPWARPHPSPRLRSPANSGGGAARLPWRRAAFVLGEVPERRHGWPTAVPAEVGPVPLAVAARAAAAGEGGGALQKRQLSDREERSRGNREETAAPPAGPSRFPVSRLLVAGVDVRRRGVPGGRAQSGRTRAYRGQRAGPGGRSTSRRATFNGGSERKKPSETGWEKKSLKNTYPSKFEDPVIVPLQEFAWDQYLLEKKRELKNEVWEYSSYVMCFVNDQLLGDALDLQKWAHKIWDIIDFRPPALYEALTVDFSTNFLRDTKHDFVFLDIAIDFYPIGRLIFELYCDVCPKTCKNFQVLCTGIAGFSQSGFRLHYAGSIFHRIVRNGWIQGGDIVAGKGDGGESIYGPTFEDENFTIPHNKRGVLGMVNKGRHSNGSQFYITLQPTPYLDRKYVAFGQLIEGTEVLQQLELVPTENERPTQQCIIIDSGDLYT</sequence>
<proteinExistence type="predicted"/>
<feature type="region of interest" description="Disordered" evidence="1">
    <location>
        <begin position="215"/>
        <end position="318"/>
    </location>
</feature>
<dbReference type="Proteomes" id="UP001652662">
    <property type="component" value="Chromosome 9"/>
</dbReference>
<dbReference type="RefSeq" id="XP_008519039.2">
    <property type="nucleotide sequence ID" value="XM_008520817.2"/>
</dbReference>
<dbReference type="InterPro" id="IPR002130">
    <property type="entry name" value="Cyclophilin-type_PPIase_dom"/>
</dbReference>
<accession>A0ABM2F1U3</accession>